<dbReference type="Proteomes" id="UP000325787">
    <property type="component" value="Chromosome"/>
</dbReference>
<protein>
    <submittedName>
        <fullName evidence="1">Uncharacterized protein</fullName>
    </submittedName>
</protein>
<organism evidence="1 2">
    <name type="scientific">Saccharothrix syringae</name>
    <name type="common">Nocardiopsis syringae</name>
    <dbReference type="NCBI Taxonomy" id="103733"/>
    <lineage>
        <taxon>Bacteria</taxon>
        <taxon>Bacillati</taxon>
        <taxon>Actinomycetota</taxon>
        <taxon>Actinomycetes</taxon>
        <taxon>Pseudonocardiales</taxon>
        <taxon>Pseudonocardiaceae</taxon>
        <taxon>Saccharothrix</taxon>
    </lineage>
</organism>
<keyword evidence="2" id="KW-1185">Reference proteome</keyword>
<sequence length="292" mass="32949">MSTVRAEARTRWVHTGIEAPYSFTVTGFNELETDRGVAYSAELVHPDLGVVGRISNRGDGGPTTFHADDRTRFGEPHLEEFLRRSVQDGEPMATGFTGLEHLLDEIIDEAEATRLVAEMRAKGQLLIRSHLPRQTASRGPQRGAILAYSRIVTRRSDRERLAATLVDNPPVRLDEGAYWEWFTGEDWVRMPGALPLSPRQSADRLRRIGQLATEPDRPVTAVPFDDGLFLFGTPAAHTTLVGDRVRTVDTTRWCVCRRRQRVVAFERWNRGVLEESGTVHAAKRCRRLVRID</sequence>
<dbReference type="KEGG" id="ssyi:EKG83_26695"/>
<dbReference type="AlphaFoldDB" id="A0A5Q0H2M9"/>
<dbReference type="RefSeq" id="WP_153278437.1">
    <property type="nucleotide sequence ID" value="NZ_CP034550.1"/>
</dbReference>
<reference evidence="2" key="1">
    <citation type="journal article" date="2021" name="Curr. Microbiol.">
        <title>Complete genome of nocamycin-producing strain Saccharothrix syringae NRRL B-16468 reveals the biosynthetic potential for secondary metabolites.</title>
        <authorList>
            <person name="Mo X."/>
            <person name="Yang S."/>
        </authorList>
    </citation>
    <scope>NUCLEOTIDE SEQUENCE [LARGE SCALE GENOMIC DNA]</scope>
    <source>
        <strain evidence="2">ATCC 51364 / DSM 43886 / JCM 6844 / KCTC 9398 / NBRC 14523 / NRRL B-16468 / INA 2240</strain>
    </source>
</reference>
<dbReference type="EMBL" id="CP034550">
    <property type="protein sequence ID" value="QFZ20517.1"/>
    <property type="molecule type" value="Genomic_DNA"/>
</dbReference>
<proteinExistence type="predicted"/>
<dbReference type="OrthoDB" id="3694354at2"/>
<evidence type="ECO:0000313" key="1">
    <source>
        <dbReference type="EMBL" id="QFZ20517.1"/>
    </source>
</evidence>
<name>A0A5Q0H2M9_SACSY</name>
<evidence type="ECO:0000313" key="2">
    <source>
        <dbReference type="Proteomes" id="UP000325787"/>
    </source>
</evidence>
<accession>A0A5Q0H2M9</accession>
<gene>
    <name evidence="1" type="ORF">EKG83_26695</name>
</gene>